<dbReference type="GO" id="GO:0006144">
    <property type="term" value="P:purine nucleobase metabolic process"/>
    <property type="evidence" value="ECO:0007669"/>
    <property type="project" value="TreeGrafter"/>
</dbReference>
<proteinExistence type="predicted"/>
<dbReference type="Proteomes" id="UP000032668">
    <property type="component" value="Unassembled WGS sequence"/>
</dbReference>
<comment type="caution">
    <text evidence="2">The sequence shown here is derived from an EMBL/GenBank/DDBJ whole genome shotgun (WGS) entry which is preliminary data.</text>
</comment>
<dbReference type="AlphaFoldDB" id="A0A0D6PD02"/>
<organism evidence="2 3">
    <name type="scientific">Acidocella aminolytica 101 = DSM 11237</name>
    <dbReference type="NCBI Taxonomy" id="1120923"/>
    <lineage>
        <taxon>Bacteria</taxon>
        <taxon>Pseudomonadati</taxon>
        <taxon>Pseudomonadota</taxon>
        <taxon>Alphaproteobacteria</taxon>
        <taxon>Acetobacterales</taxon>
        <taxon>Acidocellaceae</taxon>
        <taxon>Acidocella</taxon>
    </lineage>
</organism>
<dbReference type="Gene3D" id="2.60.40.180">
    <property type="entry name" value="Transthyretin/hydroxyisourate hydrolase domain"/>
    <property type="match status" value="1"/>
</dbReference>
<dbReference type="Pfam" id="PF00576">
    <property type="entry name" value="Transthyretin"/>
    <property type="match status" value="1"/>
</dbReference>
<dbReference type="EMBL" id="BANC01000025">
    <property type="protein sequence ID" value="GAN79615.1"/>
    <property type="molecule type" value="Genomic_DNA"/>
</dbReference>
<feature type="domain" description="Transthyretin/hydroxyisourate hydrolase" evidence="1">
    <location>
        <begin position="4"/>
        <end position="101"/>
    </location>
</feature>
<dbReference type="InterPro" id="IPR023416">
    <property type="entry name" value="Transthyretin/HIU_hydrolase_d"/>
</dbReference>
<dbReference type="OrthoDB" id="9792386at2"/>
<dbReference type="STRING" id="1120923.SAMN02746095_02009"/>
<evidence type="ECO:0000313" key="2">
    <source>
        <dbReference type="EMBL" id="GAN79615.1"/>
    </source>
</evidence>
<dbReference type="InterPro" id="IPR036817">
    <property type="entry name" value="Transthyretin/HIU_hydrolase_sf"/>
</dbReference>
<name>A0A0D6PD02_9PROT</name>
<dbReference type="SUPFAM" id="SSF49472">
    <property type="entry name" value="Transthyretin (synonym: prealbumin)"/>
    <property type="match status" value="1"/>
</dbReference>
<dbReference type="RefSeq" id="WP_048878060.1">
    <property type="nucleotide sequence ID" value="NZ_BANC01000025.1"/>
</dbReference>
<protein>
    <recommendedName>
        <fullName evidence="1">Transthyretin/hydroxyisourate hydrolase domain-containing protein</fullName>
    </recommendedName>
</protein>
<accession>A0A0D6PD02</accession>
<evidence type="ECO:0000259" key="1">
    <source>
        <dbReference type="Pfam" id="PF00576"/>
    </source>
</evidence>
<dbReference type="PANTHER" id="PTHR10395:SF7">
    <property type="entry name" value="5-HYDROXYISOURATE HYDROLASE"/>
    <property type="match status" value="1"/>
</dbReference>
<reference evidence="2 3" key="1">
    <citation type="submission" date="2012-11" db="EMBL/GenBank/DDBJ databases">
        <title>Whole genome sequence of Acidocella aminolytica 101 = DSM 11237.</title>
        <authorList>
            <person name="Azuma Y."/>
            <person name="Higashiura N."/>
            <person name="Hirakawa H."/>
            <person name="Matsushita K."/>
        </authorList>
    </citation>
    <scope>NUCLEOTIDE SEQUENCE [LARGE SCALE GENOMIC DNA]</scope>
    <source>
        <strain evidence="3">101 / DSM 11237</strain>
    </source>
</reference>
<keyword evidence="3" id="KW-1185">Reference proteome</keyword>
<sequence length="102" mass="11303">MKGLTTHVLDIVNGTGAKGMQVDVHAPGNKNYSVTLDATGRATLLEDLEAGAYELRFHAASYRRAAEFYDIIPIRILVHEPERHYHVPLILSAYGYSTYRGG</sequence>
<evidence type="ECO:0000313" key="3">
    <source>
        <dbReference type="Proteomes" id="UP000032668"/>
    </source>
</evidence>
<gene>
    <name evidence="2" type="ORF">Aam_025_003</name>
</gene>
<dbReference type="PANTHER" id="PTHR10395">
    <property type="entry name" value="URICASE AND TRANSTHYRETIN-RELATED"/>
    <property type="match status" value="1"/>
</dbReference>